<keyword evidence="6" id="KW-1185">Reference proteome</keyword>
<dbReference type="GO" id="GO:0005524">
    <property type="term" value="F:ATP binding"/>
    <property type="evidence" value="ECO:0007669"/>
    <property type="project" value="UniProtKB-KW"/>
</dbReference>
<dbReference type="Proteomes" id="UP000199180">
    <property type="component" value="Unassembled WGS sequence"/>
</dbReference>
<feature type="domain" description="CagE TrbE VirB component of type IV transporter system central" evidence="4">
    <location>
        <begin position="218"/>
        <end position="373"/>
    </location>
</feature>
<protein>
    <submittedName>
        <fullName evidence="5">Type IV secretion system protein VirB4</fullName>
    </submittedName>
</protein>
<proteinExistence type="inferred from homology"/>
<accession>A0A1I0HQM3</accession>
<keyword evidence="2" id="KW-0547">Nucleotide-binding</keyword>
<dbReference type="Gene3D" id="1.10.8.730">
    <property type="match status" value="1"/>
</dbReference>
<keyword evidence="3" id="KW-0067">ATP-binding</keyword>
<dbReference type="AlphaFoldDB" id="A0A1I0HQM3"/>
<dbReference type="SUPFAM" id="SSF52540">
    <property type="entry name" value="P-loop containing nucleoside triphosphate hydrolases"/>
    <property type="match status" value="1"/>
</dbReference>
<dbReference type="OrthoDB" id="9816422at2"/>
<dbReference type="InterPro" id="IPR018145">
    <property type="entry name" value="CagE_TrbE_VirB_cntrl_dom"/>
</dbReference>
<comment type="similarity">
    <text evidence="1">Belongs to the TrbE/VirB4 family.</text>
</comment>
<dbReference type="PANTHER" id="PTHR30121:SF12">
    <property type="entry name" value="TYPE IV SECRETION SYSTEM PROTEIN CAGE"/>
    <property type="match status" value="1"/>
</dbReference>
<evidence type="ECO:0000256" key="2">
    <source>
        <dbReference type="ARBA" id="ARBA00022741"/>
    </source>
</evidence>
<dbReference type="RefSeq" id="WP_090736556.1">
    <property type="nucleotide sequence ID" value="NZ_FOHO01000012.1"/>
</dbReference>
<dbReference type="EMBL" id="FOHO01000012">
    <property type="protein sequence ID" value="SET86334.1"/>
    <property type="molecule type" value="Genomic_DNA"/>
</dbReference>
<dbReference type="InterPro" id="IPR027417">
    <property type="entry name" value="P-loop_NTPase"/>
</dbReference>
<dbReference type="Pfam" id="PF03135">
    <property type="entry name" value="CagE_TrbE_VirB"/>
    <property type="match status" value="1"/>
</dbReference>
<evidence type="ECO:0000313" key="6">
    <source>
        <dbReference type="Proteomes" id="UP000199180"/>
    </source>
</evidence>
<name>A0A1I0HQM3_9RHOB</name>
<dbReference type="PANTHER" id="PTHR30121">
    <property type="entry name" value="UNCHARACTERIZED PROTEIN YJGR-RELATED"/>
    <property type="match status" value="1"/>
</dbReference>
<evidence type="ECO:0000259" key="4">
    <source>
        <dbReference type="Pfam" id="PF03135"/>
    </source>
</evidence>
<sequence length="780" mass="85419">MNDIFPSPIRALFGGARDLEDMLPYLFEENNHAIATRSGALVSVVKIAGVNPFTASESKLAHMNDRLAELVDKSGNNFSFHFHKIRSAYHDFDYQPKAFVEPGFGKELDRAWRAHITSAGLCVPVLFLSVIERKSMAERMPIFGGFLSRGRHDTLADRLSDLAELAQSVAETLGDGSVLLAIDDGTLTGFLRAISTGIYAPLARSETGTIVDDIRTPIEIYDRAVEIGDDFETRYASVISVANLSPQTHGGILDTLYTDPDILISCTYQPLLPDLISAKATTRLEQTLEESAGGKIAAQLQEAAEDLQMGQMGFGDSQTIVTVYAATPDALKHKVTAVTAILRSKKLKIVVEKQGLAAAWFARFPGNHEFQKRPLTISNRNFSDFAALHMVRLGKPASECYWGTPITTFKSCANSPYDFSFHGRLAHAESEPPFASTLIVGPPDAGKSTIMAFLAAQARRTGCRIIAFDKDQSLEMPLRALGGTYTAVRAGRNTGLNPLASETDEEGQAWLRSWLTALLERKGHQLSVSDSEKLARTVESNATALSSFQDFTNFTTRFRSFEGDIGARVGEWSPNGQYGWVFGQDSAPIVDFSGSDIVGVDMTALLNMEIERTALPAYLFRQIEKTVSARSPTLLVLEEAGVFLDDLYFQRELKTWLATLRKKNVVVVMLVQFVSQIRDCAAGASILEGLQNQLILPHHQAGRDSYDGLALSDAELSFLLGSQAGGRRALWRDGQSSNILDTDLSALGSYLNVLGGGRSAERRFGSDWRDKPDFWKGNTA</sequence>
<evidence type="ECO:0000256" key="1">
    <source>
        <dbReference type="ARBA" id="ARBA00006512"/>
    </source>
</evidence>
<dbReference type="InterPro" id="IPR051162">
    <property type="entry name" value="T4SS_component"/>
</dbReference>
<evidence type="ECO:0000256" key="3">
    <source>
        <dbReference type="ARBA" id="ARBA00022840"/>
    </source>
</evidence>
<organism evidence="5 6">
    <name type="scientific">Paracoccus homiensis</name>
    <dbReference type="NCBI Taxonomy" id="364199"/>
    <lineage>
        <taxon>Bacteria</taxon>
        <taxon>Pseudomonadati</taxon>
        <taxon>Pseudomonadota</taxon>
        <taxon>Alphaproteobacteria</taxon>
        <taxon>Rhodobacterales</taxon>
        <taxon>Paracoccaceae</taxon>
        <taxon>Paracoccus</taxon>
    </lineage>
</organism>
<dbReference type="Gene3D" id="3.40.50.300">
    <property type="entry name" value="P-loop containing nucleotide triphosphate hydrolases"/>
    <property type="match status" value="1"/>
</dbReference>
<gene>
    <name evidence="5" type="ORF">SAMN04489858_11274</name>
</gene>
<evidence type="ECO:0000313" key="5">
    <source>
        <dbReference type="EMBL" id="SET86334.1"/>
    </source>
</evidence>
<dbReference type="STRING" id="364199.SAMN04489858_11274"/>
<reference evidence="5 6" key="1">
    <citation type="submission" date="2016-10" db="EMBL/GenBank/DDBJ databases">
        <authorList>
            <person name="de Groot N.N."/>
        </authorList>
    </citation>
    <scope>NUCLEOTIDE SEQUENCE [LARGE SCALE GENOMIC DNA]</scope>
    <source>
        <strain evidence="5 6">DSM 17862</strain>
    </source>
</reference>